<dbReference type="PANTHER" id="PTHR45951">
    <property type="entry name" value="PROTEIN DISPATCHED-RELATED"/>
    <property type="match status" value="1"/>
</dbReference>
<dbReference type="GO" id="GO:0016020">
    <property type="term" value="C:membrane"/>
    <property type="evidence" value="ECO:0007669"/>
    <property type="project" value="UniProtKB-SubCell"/>
</dbReference>
<dbReference type="AlphaFoldDB" id="A0A815T5H8"/>
<organism evidence="7 8">
    <name type="scientific">Rotaria sordida</name>
    <dbReference type="NCBI Taxonomy" id="392033"/>
    <lineage>
        <taxon>Eukaryota</taxon>
        <taxon>Metazoa</taxon>
        <taxon>Spiralia</taxon>
        <taxon>Gnathifera</taxon>
        <taxon>Rotifera</taxon>
        <taxon>Eurotatoria</taxon>
        <taxon>Bdelloidea</taxon>
        <taxon>Philodinida</taxon>
        <taxon>Philodinidae</taxon>
        <taxon>Rotaria</taxon>
    </lineage>
</organism>
<comment type="caution">
    <text evidence="7">The sequence shown here is derived from an EMBL/GenBank/DDBJ whole genome shotgun (WGS) entry which is preliminary data.</text>
</comment>
<dbReference type="GO" id="GO:0022857">
    <property type="term" value="F:transmembrane transporter activity"/>
    <property type="evidence" value="ECO:0007669"/>
    <property type="project" value="TreeGrafter"/>
</dbReference>
<keyword evidence="3 6" id="KW-1133">Transmembrane helix</keyword>
<dbReference type="PANTHER" id="PTHR45951:SF3">
    <property type="entry name" value="PROTEIN DISPATCHED"/>
    <property type="match status" value="1"/>
</dbReference>
<reference evidence="7" key="1">
    <citation type="submission" date="2021-02" db="EMBL/GenBank/DDBJ databases">
        <authorList>
            <person name="Nowell W R."/>
        </authorList>
    </citation>
    <scope>NUCLEOTIDE SEQUENCE</scope>
</reference>
<feature type="transmembrane region" description="Helical" evidence="6">
    <location>
        <begin position="204"/>
        <end position="224"/>
    </location>
</feature>
<dbReference type="GO" id="GO:0007224">
    <property type="term" value="P:smoothened signaling pathway"/>
    <property type="evidence" value="ECO:0007669"/>
    <property type="project" value="TreeGrafter"/>
</dbReference>
<feature type="non-terminal residue" evidence="7">
    <location>
        <position position="602"/>
    </location>
</feature>
<gene>
    <name evidence="7" type="ORF">SEV965_LOCUS36024</name>
</gene>
<keyword evidence="2 6" id="KW-0812">Transmembrane</keyword>
<keyword evidence="5" id="KW-0325">Glycoprotein</keyword>
<evidence type="ECO:0000313" key="8">
    <source>
        <dbReference type="Proteomes" id="UP000663889"/>
    </source>
</evidence>
<proteinExistence type="predicted"/>
<dbReference type="InterPro" id="IPR052081">
    <property type="entry name" value="Dispatched_Hh_regulator"/>
</dbReference>
<feature type="transmembrane region" description="Helical" evidence="6">
    <location>
        <begin position="16"/>
        <end position="38"/>
    </location>
</feature>
<dbReference type="Proteomes" id="UP000663889">
    <property type="component" value="Unassembled WGS sequence"/>
</dbReference>
<evidence type="ECO:0000256" key="6">
    <source>
        <dbReference type="SAM" id="Phobius"/>
    </source>
</evidence>
<accession>A0A815T5H8</accession>
<evidence type="ECO:0000256" key="4">
    <source>
        <dbReference type="ARBA" id="ARBA00023136"/>
    </source>
</evidence>
<protein>
    <submittedName>
        <fullName evidence="7">Uncharacterized protein</fullName>
    </submittedName>
</protein>
<dbReference type="EMBL" id="CAJNOU010006239">
    <property type="protein sequence ID" value="CAF1500104.1"/>
    <property type="molecule type" value="Genomic_DNA"/>
</dbReference>
<comment type="subcellular location">
    <subcellularLocation>
        <location evidence="1">Membrane</location>
        <topology evidence="1">Multi-pass membrane protein</topology>
    </subcellularLocation>
</comment>
<evidence type="ECO:0000256" key="1">
    <source>
        <dbReference type="ARBA" id="ARBA00004141"/>
    </source>
</evidence>
<evidence type="ECO:0000256" key="5">
    <source>
        <dbReference type="ARBA" id="ARBA00023180"/>
    </source>
</evidence>
<evidence type="ECO:0000313" key="7">
    <source>
        <dbReference type="EMBL" id="CAF1500104.1"/>
    </source>
</evidence>
<evidence type="ECO:0000256" key="2">
    <source>
        <dbReference type="ARBA" id="ARBA00022692"/>
    </source>
</evidence>
<keyword evidence="4 6" id="KW-0472">Membrane</keyword>
<evidence type="ECO:0000256" key="3">
    <source>
        <dbReference type="ARBA" id="ARBA00022989"/>
    </source>
</evidence>
<name>A0A815T5H8_9BILA</name>
<sequence length="602" mass="71941">MPLSYTNLYSRLLVRYHWFMLGFVIFICITLTIIGFVLTKFPDLTDPRIGWGARGKGTIFSQLMVLRHASERFRLAYEIPLEEDESFDVNESFYDNDLDEDDTSDYYDDKNSQSPSIYQWHRDEDFDIKNLITKYIDDKIINITVMDFVKNLPQINRNNYQANRLPFEMLRSYAYLIEEKYRGRSGNSIYIYIDYSRLLVRYHWFILGFVTFICITLTIIGFVLTKFPDLTDPRIGWGARGKGTIFSQLIVLRHASERFRLAYEIPLEEDESFGVFAQFLNVTVDQLDENSYRSDILAKYDLWKKKQSNQTSDKLYDYQDVNESFYDNDLNEDDTSDYYDDKNSQSSSIYQWHRDQHFDIKNLITKYVDDKIINITVMDFVKNLPQINRNNYQANRLPFEMLRSYAYLIEENYRGRSGRDGMIEFYIERTQSTDDLLSLNHLLSICRWEKTYKHILSLDNVRSLSLATFVALYSSKNDCQLITTDDVEHFRSILHTCLPYYINGYMDVSFSDKFLNRVSFERQPGFYTYQEQTKAVYTALRHICFYKNITRFIFDHFVDKKFINEFQYSKNHTKLSISMIFISNYKIIKYNRTRDQTMCLRR</sequence>